<dbReference type="AlphaFoldDB" id="A0A918NMN2"/>
<keyword evidence="1" id="KW-0472">Membrane</keyword>
<feature type="transmembrane region" description="Helical" evidence="1">
    <location>
        <begin position="99"/>
        <end position="117"/>
    </location>
</feature>
<keyword evidence="3" id="KW-1185">Reference proteome</keyword>
<feature type="transmembrane region" description="Helical" evidence="1">
    <location>
        <begin position="123"/>
        <end position="140"/>
    </location>
</feature>
<keyword evidence="1" id="KW-1133">Transmembrane helix</keyword>
<evidence type="ECO:0000313" key="3">
    <source>
        <dbReference type="Proteomes" id="UP000619244"/>
    </source>
</evidence>
<name>A0A918NMN2_9ACTN</name>
<reference evidence="2" key="2">
    <citation type="submission" date="2020-09" db="EMBL/GenBank/DDBJ databases">
        <authorList>
            <person name="Sun Q."/>
            <person name="Ohkuma M."/>
        </authorList>
    </citation>
    <scope>NUCLEOTIDE SEQUENCE</scope>
    <source>
        <strain evidence="2">JCM 4790</strain>
    </source>
</reference>
<evidence type="ECO:0000313" key="2">
    <source>
        <dbReference type="EMBL" id="GGX81413.1"/>
    </source>
</evidence>
<evidence type="ECO:0000256" key="1">
    <source>
        <dbReference type="SAM" id="Phobius"/>
    </source>
</evidence>
<organism evidence="2 3">
    <name type="scientific">Streptomyces minutiscleroticus</name>
    <dbReference type="NCBI Taxonomy" id="68238"/>
    <lineage>
        <taxon>Bacteria</taxon>
        <taxon>Bacillati</taxon>
        <taxon>Actinomycetota</taxon>
        <taxon>Actinomycetes</taxon>
        <taxon>Kitasatosporales</taxon>
        <taxon>Streptomycetaceae</taxon>
        <taxon>Streptomyces</taxon>
    </lineage>
</organism>
<accession>A0A918NMN2</accession>
<proteinExistence type="predicted"/>
<protein>
    <submittedName>
        <fullName evidence="2">Uncharacterized protein</fullName>
    </submittedName>
</protein>
<dbReference type="EMBL" id="BMVU01000018">
    <property type="protein sequence ID" value="GGX81413.1"/>
    <property type="molecule type" value="Genomic_DNA"/>
</dbReference>
<feature type="transmembrane region" description="Helical" evidence="1">
    <location>
        <begin position="39"/>
        <end position="61"/>
    </location>
</feature>
<reference evidence="2" key="1">
    <citation type="journal article" date="2014" name="Int. J. Syst. Evol. Microbiol.">
        <title>Complete genome sequence of Corynebacterium casei LMG S-19264T (=DSM 44701T), isolated from a smear-ripened cheese.</title>
        <authorList>
            <consortium name="US DOE Joint Genome Institute (JGI-PGF)"/>
            <person name="Walter F."/>
            <person name="Albersmeier A."/>
            <person name="Kalinowski J."/>
            <person name="Ruckert C."/>
        </authorList>
    </citation>
    <scope>NUCLEOTIDE SEQUENCE</scope>
    <source>
        <strain evidence="2">JCM 4790</strain>
    </source>
</reference>
<dbReference type="Proteomes" id="UP000619244">
    <property type="component" value="Unassembled WGS sequence"/>
</dbReference>
<gene>
    <name evidence="2" type="ORF">GCM10010358_39710</name>
</gene>
<sequence>MRMERYVSWQLRTVFTMLAVAVVGTAVTAAVRGLPPVSAGGGMFVAVVVALQVLRLLRLLLPVRQSWLVRKLDDAAALPDKSPVDDGSALRRRPVLPDMFLSFLVIFLAPALLWWPWWCAVVPFWLTVDWLGEAVLIALWERRSGKNLWRGKNSADLYVTPRPPTPAATDAPPT</sequence>
<keyword evidence="1" id="KW-0812">Transmembrane</keyword>
<comment type="caution">
    <text evidence="2">The sequence shown here is derived from an EMBL/GenBank/DDBJ whole genome shotgun (WGS) entry which is preliminary data.</text>
</comment>